<feature type="region of interest" description="Disordered" evidence="1">
    <location>
        <begin position="282"/>
        <end position="400"/>
    </location>
</feature>
<organism evidence="3 4">
    <name type="scientific">Sporidiobolus salmonicolor</name>
    <name type="common">Yeast-like fungus</name>
    <name type="synonym">Sporobolomyces salmonicolor</name>
    <dbReference type="NCBI Taxonomy" id="5005"/>
    <lineage>
        <taxon>Eukaryota</taxon>
        <taxon>Fungi</taxon>
        <taxon>Dikarya</taxon>
        <taxon>Basidiomycota</taxon>
        <taxon>Pucciniomycotina</taxon>
        <taxon>Microbotryomycetes</taxon>
        <taxon>Sporidiobolales</taxon>
        <taxon>Sporidiobolaceae</taxon>
        <taxon>Sporobolomyces</taxon>
    </lineage>
</organism>
<evidence type="ECO:0000259" key="2">
    <source>
        <dbReference type="Pfam" id="PF11160"/>
    </source>
</evidence>
<feature type="compositionally biased region" description="Acidic residues" evidence="1">
    <location>
        <begin position="347"/>
        <end position="370"/>
    </location>
</feature>
<sequence length="400" mass="43030">MTAPQDLKEGDKVSWNYGGGQPTGTVEAVVPEHDTIETKGGKEVSRKGTEEDPAVELKADSGVRPLSSLFLREVTSADVRHDGQNKAIKLAHELDEVDESSTGGSTSKVLRSRSFASLLARSLIHLFPMQDKEGEDDAAPTEDGEKSAKQKQSEGGKKGAAKEGDDDKGGEKSARQKMSEGGKKGAAKEGDGDKGGEKSARQKMSEGGKKGAAKVCWTLFRPRCPLIYFADEAPTALRPTKSVLPIRRRRSKASRIQVTMKRCVAAAPVFSVVRLPVSTCSKAQDDDNDVTKEDSEKSAKQKMSEGGKKGAAKTNNKTTPAKRKEPADGTRKQPRRGAAENAKKITDDDDEDEFDDEEEDDEEFDGEEDDAKARQRAGGRKGGKASGKQAPPKKKAKTNA</sequence>
<feature type="compositionally biased region" description="Basic residues" evidence="1">
    <location>
        <begin position="391"/>
        <end position="400"/>
    </location>
</feature>
<dbReference type="Proteomes" id="UP000243876">
    <property type="component" value="Unassembled WGS sequence"/>
</dbReference>
<dbReference type="Pfam" id="PF11160">
    <property type="entry name" value="Hva1_TUDOR"/>
    <property type="match status" value="1"/>
</dbReference>
<feature type="domain" description="Hypervirulence associated protein TUDOR" evidence="2">
    <location>
        <begin position="10"/>
        <end position="62"/>
    </location>
</feature>
<reference evidence="4" key="1">
    <citation type="submission" date="2015-02" db="EMBL/GenBank/DDBJ databases">
        <authorList>
            <person name="Gon?alves P."/>
        </authorList>
    </citation>
    <scope>NUCLEOTIDE SEQUENCE [LARGE SCALE GENOMIC DNA]</scope>
</reference>
<evidence type="ECO:0000313" key="4">
    <source>
        <dbReference type="Proteomes" id="UP000243876"/>
    </source>
</evidence>
<feature type="compositionally biased region" description="Acidic residues" evidence="1">
    <location>
        <begin position="133"/>
        <end position="142"/>
    </location>
</feature>
<feature type="compositionally biased region" description="Basic and acidic residues" evidence="1">
    <location>
        <begin position="1"/>
        <end position="12"/>
    </location>
</feature>
<evidence type="ECO:0000313" key="3">
    <source>
        <dbReference type="EMBL" id="CEQ38836.1"/>
    </source>
</evidence>
<feature type="compositionally biased region" description="Basic and acidic residues" evidence="1">
    <location>
        <begin position="143"/>
        <end position="208"/>
    </location>
</feature>
<dbReference type="AlphaFoldDB" id="A0A0D6EG06"/>
<keyword evidence="4" id="KW-1185">Reference proteome</keyword>
<gene>
    <name evidence="3" type="primary">SPOSA6832_00287</name>
</gene>
<dbReference type="OrthoDB" id="2131339at2759"/>
<name>A0A0D6EG06_SPOSA</name>
<protein>
    <submittedName>
        <fullName evidence="3">SPOSA6832_00287-mRNA-1:cds</fullName>
    </submittedName>
</protein>
<feature type="compositionally biased region" description="Basic and acidic residues" evidence="1">
    <location>
        <begin position="322"/>
        <end position="346"/>
    </location>
</feature>
<accession>A0A0D6EG06</accession>
<feature type="compositionally biased region" description="Basic and acidic residues" evidence="1">
    <location>
        <begin position="283"/>
        <end position="308"/>
    </location>
</feature>
<evidence type="ECO:0000256" key="1">
    <source>
        <dbReference type="SAM" id="MobiDB-lite"/>
    </source>
</evidence>
<feature type="region of interest" description="Disordered" evidence="1">
    <location>
        <begin position="1"/>
        <end position="26"/>
    </location>
</feature>
<feature type="compositionally biased region" description="Basic residues" evidence="1">
    <location>
        <begin position="374"/>
        <end position="383"/>
    </location>
</feature>
<feature type="region of interest" description="Disordered" evidence="1">
    <location>
        <begin position="129"/>
        <end position="208"/>
    </location>
</feature>
<dbReference type="InterPro" id="IPR021331">
    <property type="entry name" value="Hva1_TUDOR"/>
</dbReference>
<proteinExistence type="predicted"/>
<dbReference type="EMBL" id="CENE01000001">
    <property type="protein sequence ID" value="CEQ38836.1"/>
    <property type="molecule type" value="Genomic_DNA"/>
</dbReference>